<dbReference type="EMBL" id="UFTF01000001">
    <property type="protein sequence ID" value="SUV45492.1"/>
    <property type="molecule type" value="Genomic_DNA"/>
</dbReference>
<dbReference type="AlphaFoldDB" id="A0A380ZGQ7"/>
<evidence type="ECO:0000313" key="2">
    <source>
        <dbReference type="Proteomes" id="UP000254950"/>
    </source>
</evidence>
<accession>A0A380ZGQ7</accession>
<evidence type="ECO:0000313" key="1">
    <source>
        <dbReference type="EMBL" id="SUV45492.1"/>
    </source>
</evidence>
<dbReference type="RefSeq" id="WP_004856638.1">
    <property type="nucleotide sequence ID" value="NZ_CACVBH010000001.1"/>
</dbReference>
<name>A0A380ZGQ7_BARDO</name>
<organism evidence="1 2">
    <name type="scientific">Bartonella doshiae</name>
    <dbReference type="NCBI Taxonomy" id="33044"/>
    <lineage>
        <taxon>Bacteria</taxon>
        <taxon>Pseudomonadati</taxon>
        <taxon>Pseudomonadota</taxon>
        <taxon>Alphaproteobacteria</taxon>
        <taxon>Hyphomicrobiales</taxon>
        <taxon>Bartonellaceae</taxon>
        <taxon>Bartonella</taxon>
    </lineage>
</organism>
<sequence length="47" mass="5228">MWIKAIQKGLQLPLINPLKVRAVATLEAGKYNDDAGLLLHKRKDESA</sequence>
<proteinExistence type="predicted"/>
<gene>
    <name evidence="1" type="ORF">NCTC12862_01236</name>
</gene>
<reference evidence="1 2" key="1">
    <citation type="submission" date="2018-06" db="EMBL/GenBank/DDBJ databases">
        <authorList>
            <consortium name="Pathogen Informatics"/>
            <person name="Doyle S."/>
        </authorList>
    </citation>
    <scope>NUCLEOTIDE SEQUENCE [LARGE SCALE GENOMIC DNA]</scope>
    <source>
        <strain evidence="1 2">NCTC12862</strain>
    </source>
</reference>
<protein>
    <submittedName>
        <fullName evidence="1">Uncharacterized protein</fullName>
    </submittedName>
</protein>
<dbReference type="Proteomes" id="UP000254950">
    <property type="component" value="Unassembled WGS sequence"/>
</dbReference>